<feature type="binding site" evidence="7">
    <location>
        <position position="187"/>
    </location>
    <ligand>
        <name>2-oxoglutarate</name>
        <dbReference type="ChEBI" id="CHEBI:16810"/>
    </ligand>
</feature>
<evidence type="ECO:0000256" key="6">
    <source>
        <dbReference type="ARBA" id="ARBA00023194"/>
    </source>
</evidence>
<dbReference type="Gene3D" id="3.60.130.10">
    <property type="entry name" value="Clavaminate synthase-like"/>
    <property type="match status" value="1"/>
</dbReference>
<dbReference type="Pfam" id="PF02668">
    <property type="entry name" value="TauD"/>
    <property type="match status" value="1"/>
</dbReference>
<feature type="binding site" evidence="8">
    <location>
        <position position="159"/>
    </location>
    <ligand>
        <name>Fe cation</name>
        <dbReference type="ChEBI" id="CHEBI:24875"/>
    </ligand>
</feature>
<feature type="binding site" evidence="7">
    <location>
        <position position="307"/>
    </location>
    <ligand>
        <name>2-oxoglutarate</name>
        <dbReference type="ChEBI" id="CHEBI:16810"/>
    </ligand>
</feature>
<evidence type="ECO:0000259" key="9">
    <source>
        <dbReference type="Pfam" id="PF02668"/>
    </source>
</evidence>
<gene>
    <name evidence="10" type="ORF">VM95_23150</name>
</gene>
<dbReference type="RefSeq" id="WP_045699980.1">
    <property type="nucleotide sequence ID" value="NZ_JZKH01000051.1"/>
</dbReference>
<name>A0A0F2TCN2_STRR3</name>
<accession>A0A0F2TCN2</accession>
<dbReference type="InterPro" id="IPR042098">
    <property type="entry name" value="TauD-like_sf"/>
</dbReference>
<evidence type="ECO:0000313" key="11">
    <source>
        <dbReference type="Proteomes" id="UP000033699"/>
    </source>
</evidence>
<dbReference type="GO" id="GO:0017000">
    <property type="term" value="P:antibiotic biosynthetic process"/>
    <property type="evidence" value="ECO:0007669"/>
    <property type="project" value="UniProtKB-KW"/>
</dbReference>
<evidence type="ECO:0000256" key="3">
    <source>
        <dbReference type="ARBA" id="ARBA00022723"/>
    </source>
</evidence>
<reference evidence="10 11" key="1">
    <citation type="submission" date="2015-02" db="EMBL/GenBank/DDBJ databases">
        <authorList>
            <person name="Ju K.-S."/>
            <person name="Doroghazi J.R."/>
            <person name="Metcalf W."/>
        </authorList>
    </citation>
    <scope>NUCLEOTIDE SEQUENCE [LARGE SCALE GENOMIC DNA]</scope>
    <source>
        <strain evidence="10 11">ATCC 31215</strain>
    </source>
</reference>
<keyword evidence="3 8" id="KW-0479">Metal-binding</keyword>
<evidence type="ECO:0000256" key="1">
    <source>
        <dbReference type="ARBA" id="ARBA00001954"/>
    </source>
</evidence>
<proteinExistence type="inferred from homology"/>
<comment type="similarity">
    <text evidence="2">Belongs to the clavaminate synthase family.</text>
</comment>
<evidence type="ECO:0000256" key="7">
    <source>
        <dbReference type="PIRSR" id="PIRSR019543-1"/>
    </source>
</evidence>
<keyword evidence="4" id="KW-0560">Oxidoreductase</keyword>
<sequence length="330" mass="35068">MPHSVRTAHPTPGDAVFSIPEDEAADIGRVARRLAAAPQEVDSEAWVLAARAAWEELPAALRRRVRAFRRDSGPGGALVVRGLPVDEAALPGTPSAGGSVQRAASVPAALLLMTACGLGDPTAFLAEKSGALVQDVVPVPGQEEFQGNAGSVTLMLHTENAFHEHRPDFVQLLCLRPDHEGVAGSVTASIREALPLLPGPVRDALATRDFTTHPPPSFGPGGGPVPRHAVLTGDPADPDVRVDFAATHGLTPEAKAALLDLEAALHQVARTERLRAGDLAIVDNRVTLHGRTAFRPRYDGRDRWLQRTFAQADLRRSRGLRPRDGYVVAG</sequence>
<dbReference type="GO" id="GO:0016491">
    <property type="term" value="F:oxidoreductase activity"/>
    <property type="evidence" value="ECO:0007669"/>
    <property type="project" value="UniProtKB-KW"/>
</dbReference>
<dbReference type="InterPro" id="IPR003819">
    <property type="entry name" value="TauD/TfdA-like"/>
</dbReference>
<evidence type="ECO:0000256" key="2">
    <source>
        <dbReference type="ARBA" id="ARBA00008425"/>
    </source>
</evidence>
<protein>
    <submittedName>
        <fullName evidence="10">L-asparagine oxygenase</fullName>
    </submittedName>
</protein>
<dbReference type="PATRIC" id="fig|359131.3.peg.5637"/>
<evidence type="ECO:0000256" key="5">
    <source>
        <dbReference type="ARBA" id="ARBA00023004"/>
    </source>
</evidence>
<dbReference type="GO" id="GO:0005506">
    <property type="term" value="F:iron ion binding"/>
    <property type="evidence" value="ECO:0007669"/>
    <property type="project" value="InterPro"/>
</dbReference>
<dbReference type="SUPFAM" id="SSF51197">
    <property type="entry name" value="Clavaminate synthase-like"/>
    <property type="match status" value="1"/>
</dbReference>
<dbReference type="EMBL" id="JZKH01000051">
    <property type="protein sequence ID" value="KJS60080.1"/>
    <property type="molecule type" value="Genomic_DNA"/>
</dbReference>
<dbReference type="PIRSF" id="PIRSF019543">
    <property type="entry name" value="Clavaminate_syn"/>
    <property type="match status" value="1"/>
</dbReference>
<dbReference type="InterPro" id="IPR050411">
    <property type="entry name" value="AlphaKG_dependent_hydroxylases"/>
</dbReference>
<feature type="domain" description="TauD/TfdA-like" evidence="9">
    <location>
        <begin position="78"/>
        <end position="308"/>
    </location>
</feature>
<feature type="binding site" evidence="8">
    <location>
        <position position="157"/>
    </location>
    <ligand>
        <name>Fe cation</name>
        <dbReference type="ChEBI" id="CHEBI:24875"/>
    </ligand>
</feature>
<keyword evidence="11" id="KW-1185">Reference proteome</keyword>
<evidence type="ECO:0000256" key="4">
    <source>
        <dbReference type="ARBA" id="ARBA00023002"/>
    </source>
</evidence>
<dbReference type="InterPro" id="IPR014503">
    <property type="entry name" value="Clavaminate_syn-like"/>
</dbReference>
<dbReference type="AlphaFoldDB" id="A0A0F2TCN2"/>
<dbReference type="OrthoDB" id="3872700at2"/>
<comment type="caution">
    <text evidence="10">The sequence shown here is derived from an EMBL/GenBank/DDBJ whole genome shotgun (WGS) entry which is preliminary data.</text>
</comment>
<evidence type="ECO:0000313" key="10">
    <source>
        <dbReference type="EMBL" id="KJS60080.1"/>
    </source>
</evidence>
<evidence type="ECO:0000256" key="8">
    <source>
        <dbReference type="PIRSR" id="PIRSR019543-2"/>
    </source>
</evidence>
<feature type="binding site" evidence="7">
    <location>
        <position position="303"/>
    </location>
    <ligand>
        <name>2-oxoglutarate</name>
        <dbReference type="ChEBI" id="CHEBI:16810"/>
    </ligand>
</feature>
<keyword evidence="5 8" id="KW-0408">Iron</keyword>
<feature type="binding site" evidence="8">
    <location>
        <position position="289"/>
    </location>
    <ligand>
        <name>Fe cation</name>
        <dbReference type="ChEBI" id="CHEBI:24875"/>
    </ligand>
</feature>
<comment type="cofactor">
    <cofactor evidence="1">
        <name>Fe(2+)</name>
        <dbReference type="ChEBI" id="CHEBI:29033"/>
    </cofactor>
</comment>
<organism evidence="10 11">
    <name type="scientific">Streptomyces rubellomurinus (strain ATCC 31215)</name>
    <dbReference type="NCBI Taxonomy" id="359131"/>
    <lineage>
        <taxon>Bacteria</taxon>
        <taxon>Bacillati</taxon>
        <taxon>Actinomycetota</taxon>
        <taxon>Actinomycetes</taxon>
        <taxon>Kitasatosporales</taxon>
        <taxon>Streptomycetaceae</taxon>
        <taxon>Streptomyces</taxon>
    </lineage>
</organism>
<dbReference type="PANTHER" id="PTHR10696">
    <property type="entry name" value="GAMMA-BUTYROBETAINE HYDROXYLASE-RELATED"/>
    <property type="match status" value="1"/>
</dbReference>
<dbReference type="PANTHER" id="PTHR10696:SF56">
    <property type="entry name" value="TAUD_TFDA-LIKE DOMAIN-CONTAINING PROTEIN"/>
    <property type="match status" value="1"/>
</dbReference>
<keyword evidence="6" id="KW-0045">Antibiotic biosynthesis</keyword>
<dbReference type="Proteomes" id="UP000033699">
    <property type="component" value="Unassembled WGS sequence"/>
</dbReference>